<gene>
    <name evidence="1" type="ORF">CEXT_80731</name>
</gene>
<evidence type="ECO:0000313" key="1">
    <source>
        <dbReference type="EMBL" id="GIX73114.1"/>
    </source>
</evidence>
<dbReference type="AlphaFoldDB" id="A0AAV4MMB3"/>
<keyword evidence="2" id="KW-1185">Reference proteome</keyword>
<accession>A0AAV4MMB3</accession>
<reference evidence="1 2" key="1">
    <citation type="submission" date="2021-06" db="EMBL/GenBank/DDBJ databases">
        <title>Caerostris extrusa draft genome.</title>
        <authorList>
            <person name="Kono N."/>
            <person name="Arakawa K."/>
        </authorList>
    </citation>
    <scope>NUCLEOTIDE SEQUENCE [LARGE SCALE GENOMIC DNA]</scope>
</reference>
<dbReference type="Proteomes" id="UP001054945">
    <property type="component" value="Unassembled WGS sequence"/>
</dbReference>
<proteinExistence type="predicted"/>
<protein>
    <submittedName>
        <fullName evidence="1">Uncharacterized protein</fullName>
    </submittedName>
</protein>
<evidence type="ECO:0000313" key="2">
    <source>
        <dbReference type="Proteomes" id="UP001054945"/>
    </source>
</evidence>
<dbReference type="EMBL" id="BPLR01019915">
    <property type="protein sequence ID" value="GIX73114.1"/>
    <property type="molecule type" value="Genomic_DNA"/>
</dbReference>
<sequence length="77" mass="8547">MQFMKKCPRLDRCHVKFSATDTWSSITVQYVPRTPSVKEDPDHLALHKVVSPPLGPESKMDMLVVVYGPHVGLLGSG</sequence>
<name>A0AAV4MMB3_CAEEX</name>
<organism evidence="1 2">
    <name type="scientific">Caerostris extrusa</name>
    <name type="common">Bark spider</name>
    <name type="synonym">Caerostris bankana</name>
    <dbReference type="NCBI Taxonomy" id="172846"/>
    <lineage>
        <taxon>Eukaryota</taxon>
        <taxon>Metazoa</taxon>
        <taxon>Ecdysozoa</taxon>
        <taxon>Arthropoda</taxon>
        <taxon>Chelicerata</taxon>
        <taxon>Arachnida</taxon>
        <taxon>Araneae</taxon>
        <taxon>Araneomorphae</taxon>
        <taxon>Entelegynae</taxon>
        <taxon>Araneoidea</taxon>
        <taxon>Araneidae</taxon>
        <taxon>Caerostris</taxon>
    </lineage>
</organism>
<comment type="caution">
    <text evidence="1">The sequence shown here is derived from an EMBL/GenBank/DDBJ whole genome shotgun (WGS) entry which is preliminary data.</text>
</comment>